<dbReference type="PATRIC" id="fig|224013.5.peg.995"/>
<protein>
    <submittedName>
        <fullName evidence="1">Uncharacterized protein</fullName>
    </submittedName>
</protein>
<dbReference type="SUPFAM" id="SSF49842">
    <property type="entry name" value="TNF-like"/>
    <property type="match status" value="1"/>
</dbReference>
<dbReference type="STRING" id="224013.ACX27_04140"/>
<dbReference type="Gene3D" id="2.60.120.40">
    <property type="match status" value="1"/>
</dbReference>
<proteinExistence type="predicted"/>
<dbReference type="RefSeq" id="WP_062288824.1">
    <property type="nucleotide sequence ID" value="NZ_CP012036.1"/>
</dbReference>
<evidence type="ECO:0000313" key="2">
    <source>
        <dbReference type="Proteomes" id="UP000062645"/>
    </source>
</evidence>
<dbReference type="AlphaFoldDB" id="A0A0M4TI94"/>
<reference evidence="1 2" key="2">
    <citation type="journal article" date="2016" name="Genome Announc.">
        <title>Draft Genome Sequence of the N2-Fixing Cyanobacterium Nostoc piscinale CENA21, Isolated from the Brazilian Amazon Floodplain.</title>
        <authorList>
            <person name="Leao T."/>
            <person name="Guimaraes P.I."/>
            <person name="de Melo A.G."/>
            <person name="Ramos R.T."/>
            <person name="Leao P.N."/>
            <person name="Silva A."/>
            <person name="Fiore M.F."/>
            <person name="Schneider M.P."/>
        </authorList>
    </citation>
    <scope>NUCLEOTIDE SEQUENCE [LARGE SCALE GENOMIC DNA]</scope>
    <source>
        <strain evidence="1 2">CENA21</strain>
    </source>
</reference>
<dbReference type="EMBL" id="CP012036">
    <property type="protein sequence ID" value="ALF52224.1"/>
    <property type="molecule type" value="Genomic_DNA"/>
</dbReference>
<gene>
    <name evidence="1" type="ORF">ACX27_04140</name>
</gene>
<accession>A0A0M4TI94</accession>
<dbReference type="InterPro" id="IPR008983">
    <property type="entry name" value="Tumour_necrosis_fac-like_dom"/>
</dbReference>
<name>A0A0M4TI94_9NOSO</name>
<dbReference type="KEGG" id="npz:ACX27_04140"/>
<keyword evidence="2" id="KW-1185">Reference proteome</keyword>
<evidence type="ECO:0000313" key="1">
    <source>
        <dbReference type="EMBL" id="ALF52224.1"/>
    </source>
</evidence>
<dbReference type="Proteomes" id="UP000062645">
    <property type="component" value="Chromosome"/>
</dbReference>
<organism evidence="1 2">
    <name type="scientific">Nostoc piscinale CENA21</name>
    <dbReference type="NCBI Taxonomy" id="224013"/>
    <lineage>
        <taxon>Bacteria</taxon>
        <taxon>Bacillati</taxon>
        <taxon>Cyanobacteriota</taxon>
        <taxon>Cyanophyceae</taxon>
        <taxon>Nostocales</taxon>
        <taxon>Nostocaceae</taxon>
        <taxon>Nostoc</taxon>
    </lineage>
</organism>
<sequence>MPALIFSNPASEVQFTPTGSTSADILSPNAQAAIAEAYLKSVNLYSNQSIAGIKILTDTTQSTTKDNGCLVLEGGLGVEKAINTGGAIKTADTTASTNTTTGSIVTPGGAGIGGSVNIGGRVTSVSSDIKANRPYLKVRRIAAQSNFTNNSSVVIVWDTTVIDTAGGMNTSTGTYTVQSGDAGEYAVEVRFVFSSSCTRMLLEVSVLSGGNTTLYRLDDRGASTDAFGFIGGVAKIPLLVGDAVTVTLFQTNTGSASRSSSTARATHNEFVLYKMSI</sequence>
<reference evidence="2" key="1">
    <citation type="submission" date="2015-07" db="EMBL/GenBank/DDBJ databases">
        <title>Genome Of Nitrogen-Fixing Cyanobacterium Nostoc piscinale CENA21 From Solimoes/Amazon River Floodplain Sediments And Comparative Genomics To Uncover Biosynthetic Natural Products Potential.</title>
        <authorList>
            <person name="Leao T.F."/>
            <person name="Leao P.N."/>
            <person name="Guimaraes P.I."/>
            <person name="de Melo A.G.C."/>
            <person name="Ramos R.T.J."/>
            <person name="Silva A."/>
            <person name="Fiore M.F."/>
            <person name="Schneider M.P.C."/>
        </authorList>
    </citation>
    <scope>NUCLEOTIDE SEQUENCE [LARGE SCALE GENOMIC DNA]</scope>
    <source>
        <strain evidence="2">CENA21</strain>
    </source>
</reference>